<dbReference type="CDD" id="cd01014">
    <property type="entry name" value="nicotinamidase_related"/>
    <property type="match status" value="1"/>
</dbReference>
<evidence type="ECO:0000313" key="5">
    <source>
        <dbReference type="Proteomes" id="UP000036851"/>
    </source>
</evidence>
<dbReference type="InterPro" id="IPR050272">
    <property type="entry name" value="Isochorismatase-like_hydrls"/>
</dbReference>
<dbReference type="InterPro" id="IPR036380">
    <property type="entry name" value="Isochorismatase-like_sf"/>
</dbReference>
<evidence type="ECO:0000313" key="3">
    <source>
        <dbReference type="EMBL" id="KOC91562.1"/>
    </source>
</evidence>
<gene>
    <name evidence="3" type="ORF">NG42_04785</name>
    <name evidence="4" type="ORF">NG43_04715</name>
</gene>
<protein>
    <submittedName>
        <fullName evidence="4">Isochorismatase</fullName>
    </submittedName>
</protein>
<dbReference type="OrthoDB" id="1157330at2"/>
<dbReference type="Gene3D" id="3.40.50.850">
    <property type="entry name" value="Isochorismatase-like"/>
    <property type="match status" value="1"/>
</dbReference>
<keyword evidence="1" id="KW-0378">Hydrolase</keyword>
<evidence type="ECO:0000256" key="1">
    <source>
        <dbReference type="ARBA" id="ARBA00022801"/>
    </source>
</evidence>
<dbReference type="Proteomes" id="UP000036851">
    <property type="component" value="Unassembled WGS sequence"/>
</dbReference>
<dbReference type="RefSeq" id="WP_052898125.1">
    <property type="nucleotide sequence ID" value="NZ_JRXE01000005.1"/>
</dbReference>
<proteinExistence type="predicted"/>
<dbReference type="Pfam" id="PF00857">
    <property type="entry name" value="Isochorismatase"/>
    <property type="match status" value="1"/>
</dbReference>
<reference evidence="5 6" key="1">
    <citation type="journal article" date="2015" name="Int. J. Syst. Evol. Microbiol.">
        <title>Erwinia iniecta sp. nov., isolated from Russian wheat aphids (Diuraphis noxia).</title>
        <authorList>
            <person name="Campillo T."/>
            <person name="Luna E."/>
            <person name="Portier P."/>
            <person name="Fischer-Le Saux M."/>
            <person name="Lapitan N."/>
            <person name="Tisserat N.A."/>
            <person name="Leach J.E."/>
        </authorList>
    </citation>
    <scope>NUCLEOTIDE SEQUENCE [LARGE SCALE GENOMIC DNA]</scope>
    <source>
        <strain evidence="3 6">B120</strain>
        <strain evidence="4 5">B149</strain>
    </source>
</reference>
<dbReference type="PANTHER" id="PTHR43540">
    <property type="entry name" value="PEROXYUREIDOACRYLATE/UREIDOACRYLATE AMIDOHYDROLASE-RELATED"/>
    <property type="match status" value="1"/>
</dbReference>
<evidence type="ECO:0000313" key="6">
    <source>
        <dbReference type="Proteomes" id="UP000037088"/>
    </source>
</evidence>
<dbReference type="STRING" id="1560201.NG42_04785"/>
<keyword evidence="6" id="KW-1185">Reference proteome</keyword>
<dbReference type="AlphaFoldDB" id="A0A0L7TGX1"/>
<dbReference type="GO" id="GO:0016787">
    <property type="term" value="F:hydrolase activity"/>
    <property type="evidence" value="ECO:0007669"/>
    <property type="project" value="UniProtKB-KW"/>
</dbReference>
<dbReference type="PANTHER" id="PTHR43540:SF14">
    <property type="entry name" value="ISOCHORISMATASE"/>
    <property type="match status" value="1"/>
</dbReference>
<evidence type="ECO:0000313" key="4">
    <source>
        <dbReference type="EMBL" id="KOC94486.1"/>
    </source>
</evidence>
<dbReference type="EMBL" id="JRXF01000005">
    <property type="protein sequence ID" value="KOC94486.1"/>
    <property type="molecule type" value="Genomic_DNA"/>
</dbReference>
<evidence type="ECO:0000259" key="2">
    <source>
        <dbReference type="Pfam" id="PF00857"/>
    </source>
</evidence>
<dbReference type="Proteomes" id="UP000037088">
    <property type="component" value="Unassembled WGS sequence"/>
</dbReference>
<dbReference type="InterPro" id="IPR000868">
    <property type="entry name" value="Isochorismatase-like_dom"/>
</dbReference>
<dbReference type="PATRIC" id="fig|1560201.3.peg.1031"/>
<dbReference type="SUPFAM" id="SSF52499">
    <property type="entry name" value="Isochorismatase-like hydrolases"/>
    <property type="match status" value="1"/>
</dbReference>
<dbReference type="EMBL" id="JRXE01000005">
    <property type="protein sequence ID" value="KOC91562.1"/>
    <property type="molecule type" value="Genomic_DNA"/>
</dbReference>
<comment type="caution">
    <text evidence="4">The sequence shown here is derived from an EMBL/GenBank/DDBJ whole genome shotgun (WGS) entry which is preliminary data.</text>
</comment>
<accession>A0A0L7TGX1</accession>
<feature type="domain" description="Isochorismatase-like" evidence="2">
    <location>
        <begin position="6"/>
        <end position="171"/>
    </location>
</feature>
<sequence length="178" mass="19539">MSQHVAALLIIDMQNGLVNGEKTPWAKESLLSNINKLIAKARESQQPIIFVQHTGPDGTILAQGSEMWQIAPELQREEHDSYLTKTRPSCFYQTSLLSLLAEKGINKLIVSGMQSDYCVDTTCRAGRDLGLDTVLVSDAHSTFDNGVLSAEQIVAHHNKLLSGPFVTVLTSDEVSFKN</sequence>
<organism evidence="4 5">
    <name type="scientific">Winslowiella iniecta</name>
    <dbReference type="NCBI Taxonomy" id="1560201"/>
    <lineage>
        <taxon>Bacteria</taxon>
        <taxon>Pseudomonadati</taxon>
        <taxon>Pseudomonadota</taxon>
        <taxon>Gammaproteobacteria</taxon>
        <taxon>Enterobacterales</taxon>
        <taxon>Erwiniaceae</taxon>
        <taxon>Winslowiella</taxon>
    </lineage>
</organism>
<name>A0A0L7TGX1_9GAMM</name>